<feature type="compositionally biased region" description="Polar residues" evidence="1">
    <location>
        <begin position="156"/>
        <end position="177"/>
    </location>
</feature>
<dbReference type="PANTHER" id="PTHR16484:SF10">
    <property type="entry name" value="PARTITIONING DEFECTIVE 3 HOMOLOG"/>
    <property type="match status" value="1"/>
</dbReference>
<feature type="region of interest" description="Disordered" evidence="1">
    <location>
        <begin position="153"/>
        <end position="241"/>
    </location>
</feature>
<dbReference type="SUPFAM" id="SSF50156">
    <property type="entry name" value="PDZ domain-like"/>
    <property type="match status" value="2"/>
</dbReference>
<dbReference type="InterPro" id="IPR052213">
    <property type="entry name" value="PAR3"/>
</dbReference>
<dbReference type="Proteomes" id="UP000327493">
    <property type="component" value="Chromosome 22"/>
</dbReference>
<dbReference type="GO" id="GO:0005938">
    <property type="term" value="C:cell cortex"/>
    <property type="evidence" value="ECO:0007669"/>
    <property type="project" value="TreeGrafter"/>
</dbReference>
<dbReference type="InterPro" id="IPR036034">
    <property type="entry name" value="PDZ_sf"/>
</dbReference>
<dbReference type="GO" id="GO:0045197">
    <property type="term" value="P:establishment or maintenance of epithelial cell apical/basal polarity"/>
    <property type="evidence" value="ECO:0007669"/>
    <property type="project" value="TreeGrafter"/>
</dbReference>
<dbReference type="SMART" id="SM00228">
    <property type="entry name" value="PDZ"/>
    <property type="match status" value="2"/>
</dbReference>
<dbReference type="GO" id="GO:0005912">
    <property type="term" value="C:adherens junction"/>
    <property type="evidence" value="ECO:0007669"/>
    <property type="project" value="TreeGrafter"/>
</dbReference>
<sequence>MSPPASSFFSSSRPHPSLSCRSLLKPVTVSNGGGPLGIHVVPLSSQDVRSPLHANGLAHHQGECDYSALGEGGRGTRTQGLLVNRLERGGKAEQERLFQENDCIVKINQGDIRNLRFEQAQNIFKKAMCGPVILFHVVPAAMKRQYELLSARSELSPPQSNRVHFGPDSQQSGNRSSLVAGLTPRAGPQPGLNHDHQGPLAGSTPEPSRRYATLPHILVSRTSTSPSLQRRVSTNPSTSSYLKNKGRRFNIQLKKGPEGLGFSITSRDVPIGGSAPIYVKNILPRGAAIQDGRLKAGDQLLEVSGVDLNDKSQEEVVALLRATPMGGTVNLSVIRPEDSLLPREV</sequence>
<dbReference type="AlphaFoldDB" id="A0A5J5CGI9"/>
<evidence type="ECO:0000256" key="1">
    <source>
        <dbReference type="SAM" id="MobiDB-lite"/>
    </source>
</evidence>
<dbReference type="EMBL" id="VOFY01000022">
    <property type="protein sequence ID" value="KAA8580992.1"/>
    <property type="molecule type" value="Genomic_DNA"/>
</dbReference>
<dbReference type="FunFam" id="2.30.42.10:FF:000011">
    <property type="entry name" value="partitioning defective 3 homolog isoform X1"/>
    <property type="match status" value="1"/>
</dbReference>
<dbReference type="GO" id="GO:0000226">
    <property type="term" value="P:microtubule cytoskeleton organization"/>
    <property type="evidence" value="ECO:0007669"/>
    <property type="project" value="TreeGrafter"/>
</dbReference>
<dbReference type="GO" id="GO:0035091">
    <property type="term" value="F:phosphatidylinositol binding"/>
    <property type="evidence" value="ECO:0007669"/>
    <property type="project" value="TreeGrafter"/>
</dbReference>
<dbReference type="GO" id="GO:0008104">
    <property type="term" value="P:intracellular protein localization"/>
    <property type="evidence" value="ECO:0007669"/>
    <property type="project" value="TreeGrafter"/>
</dbReference>
<feature type="compositionally biased region" description="Polar residues" evidence="1">
    <location>
        <begin position="220"/>
        <end position="241"/>
    </location>
</feature>
<feature type="non-terminal residue" evidence="3">
    <location>
        <position position="345"/>
    </location>
</feature>
<evidence type="ECO:0000259" key="2">
    <source>
        <dbReference type="PROSITE" id="PS50106"/>
    </source>
</evidence>
<gene>
    <name evidence="3" type="ORF">FQN60_013950</name>
</gene>
<dbReference type="Gene3D" id="2.30.42.10">
    <property type="match status" value="2"/>
</dbReference>
<dbReference type="GO" id="GO:0016324">
    <property type="term" value="C:apical plasma membrane"/>
    <property type="evidence" value="ECO:0007669"/>
    <property type="project" value="TreeGrafter"/>
</dbReference>
<evidence type="ECO:0000313" key="4">
    <source>
        <dbReference type="Proteomes" id="UP000327493"/>
    </source>
</evidence>
<name>A0A5J5CGI9_9PERO</name>
<dbReference type="Pfam" id="PF00595">
    <property type="entry name" value="PDZ"/>
    <property type="match status" value="2"/>
</dbReference>
<keyword evidence="4" id="KW-1185">Reference proteome</keyword>
<dbReference type="GO" id="GO:0007155">
    <property type="term" value="P:cell adhesion"/>
    <property type="evidence" value="ECO:0007669"/>
    <property type="project" value="TreeGrafter"/>
</dbReference>
<reference evidence="3 4" key="1">
    <citation type="submission" date="2019-08" db="EMBL/GenBank/DDBJ databases">
        <title>A chromosome-level genome assembly, high-density linkage maps, and genome scans reveal the genomic architecture of hybrid incompatibilities underlying speciation via character displacement in darters (Percidae: Etheostominae).</title>
        <authorList>
            <person name="Moran R.L."/>
            <person name="Catchen J.M."/>
            <person name="Fuller R.C."/>
        </authorList>
    </citation>
    <scope>NUCLEOTIDE SEQUENCE [LARGE SCALE GENOMIC DNA]</scope>
    <source>
        <strain evidence="3">EspeVRDwgs_2016</strain>
        <tissue evidence="3">Muscle</tissue>
    </source>
</reference>
<evidence type="ECO:0000313" key="3">
    <source>
        <dbReference type="EMBL" id="KAA8580992.1"/>
    </source>
</evidence>
<accession>A0A5J5CGI9</accession>
<dbReference type="CDD" id="cd23058">
    <property type="entry name" value="PDZ2_Par3-like"/>
    <property type="match status" value="1"/>
</dbReference>
<protein>
    <recommendedName>
        <fullName evidence="2">PDZ domain-containing protein</fullName>
    </recommendedName>
</protein>
<feature type="domain" description="PDZ" evidence="2">
    <location>
        <begin position="61"/>
        <end position="127"/>
    </location>
</feature>
<dbReference type="GO" id="GO:0043296">
    <property type="term" value="C:apical junction complex"/>
    <property type="evidence" value="ECO:0007669"/>
    <property type="project" value="TreeGrafter"/>
</dbReference>
<dbReference type="InterPro" id="IPR001478">
    <property type="entry name" value="PDZ"/>
</dbReference>
<dbReference type="PANTHER" id="PTHR16484">
    <property type="entry name" value="PARTITIONING DEFECTIVE 3 RELATED"/>
    <property type="match status" value="1"/>
</dbReference>
<proteinExistence type="predicted"/>
<dbReference type="PROSITE" id="PS50106">
    <property type="entry name" value="PDZ"/>
    <property type="match status" value="2"/>
</dbReference>
<comment type="caution">
    <text evidence="3">The sequence shown here is derived from an EMBL/GenBank/DDBJ whole genome shotgun (WGS) entry which is preliminary data.</text>
</comment>
<organism evidence="3 4">
    <name type="scientific">Etheostoma spectabile</name>
    <name type="common">orangethroat darter</name>
    <dbReference type="NCBI Taxonomy" id="54343"/>
    <lineage>
        <taxon>Eukaryota</taxon>
        <taxon>Metazoa</taxon>
        <taxon>Chordata</taxon>
        <taxon>Craniata</taxon>
        <taxon>Vertebrata</taxon>
        <taxon>Euteleostomi</taxon>
        <taxon>Actinopterygii</taxon>
        <taxon>Neopterygii</taxon>
        <taxon>Teleostei</taxon>
        <taxon>Neoteleostei</taxon>
        <taxon>Acanthomorphata</taxon>
        <taxon>Eupercaria</taxon>
        <taxon>Perciformes</taxon>
        <taxon>Percoidei</taxon>
        <taxon>Percidae</taxon>
        <taxon>Etheostomatinae</taxon>
        <taxon>Etheostoma</taxon>
    </lineage>
</organism>
<feature type="domain" description="PDZ" evidence="2">
    <location>
        <begin position="250"/>
        <end position="324"/>
    </location>
</feature>
<dbReference type="GO" id="GO:0051660">
    <property type="term" value="P:establishment of centrosome localization"/>
    <property type="evidence" value="ECO:0007669"/>
    <property type="project" value="TreeGrafter"/>
</dbReference>
<dbReference type="GO" id="GO:0030010">
    <property type="term" value="P:establishment of cell polarity"/>
    <property type="evidence" value="ECO:0007669"/>
    <property type="project" value="TreeGrafter"/>
</dbReference>